<evidence type="ECO:0000313" key="3">
    <source>
        <dbReference type="Proteomes" id="UP000623467"/>
    </source>
</evidence>
<accession>A0A8H6ZN01</accession>
<feature type="coiled-coil region" evidence="1">
    <location>
        <begin position="41"/>
        <end position="75"/>
    </location>
</feature>
<keyword evidence="3" id="KW-1185">Reference proteome</keyword>
<keyword evidence="1" id="KW-0175">Coiled coil</keyword>
<evidence type="ECO:0000256" key="1">
    <source>
        <dbReference type="SAM" id="Coils"/>
    </source>
</evidence>
<comment type="caution">
    <text evidence="2">The sequence shown here is derived from an EMBL/GenBank/DDBJ whole genome shotgun (WGS) entry which is preliminary data.</text>
</comment>
<dbReference type="Proteomes" id="UP000623467">
    <property type="component" value="Unassembled WGS sequence"/>
</dbReference>
<evidence type="ECO:0000313" key="2">
    <source>
        <dbReference type="EMBL" id="KAF7378425.1"/>
    </source>
</evidence>
<protein>
    <submittedName>
        <fullName evidence="2">Uncharacterized protein</fullName>
    </submittedName>
</protein>
<organism evidence="2 3">
    <name type="scientific">Mycena sanguinolenta</name>
    <dbReference type="NCBI Taxonomy" id="230812"/>
    <lineage>
        <taxon>Eukaryota</taxon>
        <taxon>Fungi</taxon>
        <taxon>Dikarya</taxon>
        <taxon>Basidiomycota</taxon>
        <taxon>Agaricomycotina</taxon>
        <taxon>Agaricomycetes</taxon>
        <taxon>Agaricomycetidae</taxon>
        <taxon>Agaricales</taxon>
        <taxon>Marasmiineae</taxon>
        <taxon>Mycenaceae</taxon>
        <taxon>Mycena</taxon>
    </lineage>
</organism>
<reference evidence="2" key="1">
    <citation type="submission" date="2020-05" db="EMBL/GenBank/DDBJ databases">
        <title>Mycena genomes resolve the evolution of fungal bioluminescence.</title>
        <authorList>
            <person name="Tsai I.J."/>
        </authorList>
    </citation>
    <scope>NUCLEOTIDE SEQUENCE</scope>
    <source>
        <strain evidence="2">160909Yilan</strain>
    </source>
</reference>
<proteinExistence type="predicted"/>
<dbReference type="OrthoDB" id="3246627at2759"/>
<gene>
    <name evidence="2" type="ORF">MSAN_00269100</name>
</gene>
<dbReference type="AlphaFoldDB" id="A0A8H6ZN01"/>
<dbReference type="EMBL" id="JACAZH010000001">
    <property type="protein sequence ID" value="KAF7378425.1"/>
    <property type="molecule type" value="Genomic_DNA"/>
</dbReference>
<name>A0A8H6ZN01_9AGAR</name>
<sequence length="898" mass="100347">MPVSRGRRANALTVTRQKQETRRLVADSELSPRKLLLMKQMAILESRAAKFEAENASLKENNDLLVSRADELARRLHNKSRQATRARVSADQLRADLNRSKHGRVVQAGRLDRRKTNGIEKALKEARVGVTKRWMKGKGVSPENIDPVIHTVGHGLGLQVQDHISARQIGRVMEEAGIASDIQVAREINASKAITISGDGTKVRHIDYEAKHVTFRDARTGRPITRILDITSAPDHTSEAQLAGWHDVLVRGLVKTYNASPLGQANPIDEDEFITFIKGLGTDHANDQKKLARLINEWTTNARKIMLGKQYLSSTALERLLPTIAEFNNRKIAAAGGLEAWTALPEEEKVLRDLNVCRELWQYFGETEWKDLTPEERFEAEALVWCGCCMHKEMNSVKGGVKAAKLFWESIGGPAPVKLMNKANDAAVKKSPQGSAVAENALEASEGGGVKLTSLLGALLNHKDDKRGQQDTFKLYFEDVLGYSVSCPDTSNTRFQSHCDCAIFIILYLPQLLFMSHIMYSKGKIGLNHLEANVLKGLQDVPTLTELVVLALYANSVSYPYMRVARATGDRKKNALDLGSFHAKVIQFCESIAENTDLVLAPDATYKAGTLDGQQWEHPDVFYAIQRLAPTLPNLSGCLKAFMTGAADTWKRFGEEYHEDGVIARLSASARAKIYINPTNDHNEGALGRLRRAVREAARLSLSAHNVKSKYSINDTRDFLCSPEVTDAFRRWLRGEARRRIDSGRDRKRRLELMEHEKVVVAEKQEAETKRKVRAAEILAELQSLKPLLDADEIAANHKKITVTEIVKNINWHRQFVEVGTIPQKTVISKMGREDKVTQLITAVHRYNREIFPRLQMLALAAMTAGVSGEEAGEGIPIVESWDAEEEALEEDMLDDYE</sequence>